<protein>
    <submittedName>
        <fullName evidence="9">C2H2-type domain-containing protein</fullName>
    </submittedName>
</protein>
<dbReference type="InterPro" id="IPR013087">
    <property type="entry name" value="Znf_C2H2_type"/>
</dbReference>
<reference evidence="9 10" key="3">
    <citation type="journal article" date="2017" name="G3 (Bethesda)">
        <title>Comparative analysis highlights variable genome content of wheat rusts and divergence of the mating loci.</title>
        <authorList>
            <person name="Cuomo C.A."/>
            <person name="Bakkeren G."/>
            <person name="Khalil H.B."/>
            <person name="Panwar V."/>
            <person name="Joly D."/>
            <person name="Linning R."/>
            <person name="Sakthikumar S."/>
            <person name="Song X."/>
            <person name="Adiconis X."/>
            <person name="Fan L."/>
            <person name="Goldberg J.M."/>
            <person name="Levin J.Z."/>
            <person name="Young S."/>
            <person name="Zeng Q."/>
            <person name="Anikster Y."/>
            <person name="Bruce M."/>
            <person name="Wang M."/>
            <person name="Yin C."/>
            <person name="McCallum B."/>
            <person name="Szabo L.J."/>
            <person name="Hulbert S."/>
            <person name="Chen X."/>
            <person name="Fellers J.P."/>
        </authorList>
    </citation>
    <scope>NUCLEOTIDE SEQUENCE</scope>
    <source>
        <strain evidence="10">Isolate 1-1 / race 1 (BBBD)</strain>
        <strain evidence="9">isolate 1-1 / race 1 (BBBD)</strain>
    </source>
</reference>
<keyword evidence="4" id="KW-0862">Zinc</keyword>
<dbReference type="Gene3D" id="3.30.160.60">
    <property type="entry name" value="Classic Zinc Finger"/>
    <property type="match status" value="1"/>
</dbReference>
<dbReference type="OrthoDB" id="8117402at2759"/>
<feature type="compositionally biased region" description="Polar residues" evidence="6">
    <location>
        <begin position="492"/>
        <end position="504"/>
    </location>
</feature>
<proteinExistence type="predicted"/>
<feature type="region of interest" description="Disordered" evidence="6">
    <location>
        <begin position="466"/>
        <end position="504"/>
    </location>
</feature>
<dbReference type="EnsemblFungi" id="PTTG_09727-t43_1">
    <property type="protein sequence ID" value="PTTG_09727-t43_1-p1"/>
    <property type="gene ID" value="PTTG_09727"/>
</dbReference>
<keyword evidence="10" id="KW-1185">Reference proteome</keyword>
<reference evidence="9" key="4">
    <citation type="submission" date="2025-05" db="UniProtKB">
        <authorList>
            <consortium name="EnsemblFungi"/>
        </authorList>
    </citation>
    <scope>IDENTIFICATION</scope>
    <source>
        <strain evidence="9">isolate 1-1 / race 1 (BBBD)</strain>
    </source>
</reference>
<evidence type="ECO:0000259" key="7">
    <source>
        <dbReference type="PROSITE" id="PS50157"/>
    </source>
</evidence>
<name>A0A0C4F959_PUCT1</name>
<dbReference type="OMA" id="ISYTIHA"/>
<reference evidence="8" key="1">
    <citation type="submission" date="2009-11" db="EMBL/GenBank/DDBJ databases">
        <authorList>
            <consortium name="The Broad Institute Genome Sequencing Platform"/>
            <person name="Ward D."/>
            <person name="Feldgarden M."/>
            <person name="Earl A."/>
            <person name="Young S.K."/>
            <person name="Zeng Q."/>
            <person name="Koehrsen M."/>
            <person name="Alvarado L."/>
            <person name="Berlin A."/>
            <person name="Bochicchio J."/>
            <person name="Borenstein D."/>
            <person name="Chapman S.B."/>
            <person name="Chen Z."/>
            <person name="Engels R."/>
            <person name="Freedman E."/>
            <person name="Gellesch M."/>
            <person name="Goldberg J."/>
            <person name="Griggs A."/>
            <person name="Gujja S."/>
            <person name="Heilman E."/>
            <person name="Heiman D."/>
            <person name="Hepburn T."/>
            <person name="Howarth C."/>
            <person name="Jen D."/>
            <person name="Larson L."/>
            <person name="Lewis B."/>
            <person name="Mehta T."/>
            <person name="Park D."/>
            <person name="Pearson M."/>
            <person name="Roberts A."/>
            <person name="Saif S."/>
            <person name="Shea T."/>
            <person name="Shenoy N."/>
            <person name="Sisk P."/>
            <person name="Stolte C."/>
            <person name="Sykes S."/>
            <person name="Thomson T."/>
            <person name="Walk T."/>
            <person name="White J."/>
            <person name="Yandava C."/>
            <person name="Izard J."/>
            <person name="Baranova O.V."/>
            <person name="Blanton J.M."/>
            <person name="Tanner A.C."/>
            <person name="Dewhirst F.E."/>
            <person name="Haas B."/>
            <person name="Nusbaum C."/>
            <person name="Birren B."/>
        </authorList>
    </citation>
    <scope>NUCLEOTIDE SEQUENCE [LARGE SCALE GENOMIC DNA]</scope>
    <source>
        <strain evidence="8">1-1 BBBD Race 1</strain>
    </source>
</reference>
<evidence type="ECO:0000256" key="5">
    <source>
        <dbReference type="PROSITE-ProRule" id="PRU00042"/>
    </source>
</evidence>
<feature type="domain" description="C2H2-type" evidence="7">
    <location>
        <begin position="584"/>
        <end position="613"/>
    </location>
</feature>
<evidence type="ECO:0000313" key="10">
    <source>
        <dbReference type="Proteomes" id="UP000005240"/>
    </source>
</evidence>
<dbReference type="PANTHER" id="PTHR19818:SF144">
    <property type="entry name" value="METALLOTHIONEIN EXPRESSION ACTIVATOR-RELATED"/>
    <property type="match status" value="1"/>
</dbReference>
<dbReference type="GO" id="GO:0008270">
    <property type="term" value="F:zinc ion binding"/>
    <property type="evidence" value="ECO:0007669"/>
    <property type="project" value="UniProtKB-KW"/>
</dbReference>
<dbReference type="AlphaFoldDB" id="A0A0C4F959"/>
<feature type="compositionally biased region" description="Polar residues" evidence="6">
    <location>
        <begin position="1"/>
        <end position="16"/>
    </location>
</feature>
<feature type="compositionally biased region" description="Polar residues" evidence="6">
    <location>
        <begin position="166"/>
        <end position="182"/>
    </location>
</feature>
<reference evidence="8" key="2">
    <citation type="submission" date="2016-05" db="EMBL/GenBank/DDBJ databases">
        <title>Comparative analysis highlights variable genome content of wheat rusts and divergence of the mating loci.</title>
        <authorList>
            <person name="Cuomo C.A."/>
            <person name="Bakkeren G."/>
            <person name="Szabo L."/>
            <person name="Khalil H."/>
            <person name="Joly D."/>
            <person name="Goldberg J."/>
            <person name="Young S."/>
            <person name="Zeng Q."/>
            <person name="Fellers J."/>
        </authorList>
    </citation>
    <scope>NUCLEOTIDE SEQUENCE [LARGE SCALE GENOMIC DNA]</scope>
    <source>
        <strain evidence="8">1-1 BBBD Race 1</strain>
    </source>
</reference>
<dbReference type="GO" id="GO:0000981">
    <property type="term" value="F:DNA-binding transcription factor activity, RNA polymerase II-specific"/>
    <property type="evidence" value="ECO:0007669"/>
    <property type="project" value="TreeGrafter"/>
</dbReference>
<evidence type="ECO:0000313" key="9">
    <source>
        <dbReference type="EnsemblFungi" id="PTTG_09727-t43_1-p1"/>
    </source>
</evidence>
<dbReference type="EMBL" id="ADAS02000028">
    <property type="protein sequence ID" value="OAV95446.1"/>
    <property type="molecule type" value="Genomic_DNA"/>
</dbReference>
<keyword evidence="3 5" id="KW-0863">Zinc-finger</keyword>
<accession>A0A0C4F959</accession>
<dbReference type="GO" id="GO:0000978">
    <property type="term" value="F:RNA polymerase II cis-regulatory region sequence-specific DNA binding"/>
    <property type="evidence" value="ECO:0007669"/>
    <property type="project" value="TreeGrafter"/>
</dbReference>
<keyword evidence="2" id="KW-0677">Repeat</keyword>
<dbReference type="STRING" id="630390.A0A0C4F959"/>
<dbReference type="VEuPathDB" id="FungiDB:PTTG_09727"/>
<dbReference type="PANTHER" id="PTHR19818">
    <property type="entry name" value="ZINC FINGER PROTEIN ZIC AND GLI"/>
    <property type="match status" value="1"/>
</dbReference>
<feature type="compositionally biased region" description="Low complexity" evidence="6">
    <location>
        <begin position="26"/>
        <end position="38"/>
    </location>
</feature>
<dbReference type="GO" id="GO:0005634">
    <property type="term" value="C:nucleus"/>
    <property type="evidence" value="ECO:0007669"/>
    <property type="project" value="UniProtKB-ARBA"/>
</dbReference>
<dbReference type="GO" id="GO:0045944">
    <property type="term" value="P:positive regulation of transcription by RNA polymerase II"/>
    <property type="evidence" value="ECO:0007669"/>
    <property type="project" value="UniProtKB-ARBA"/>
</dbReference>
<keyword evidence="1" id="KW-0479">Metal-binding</keyword>
<dbReference type="Proteomes" id="UP000005240">
    <property type="component" value="Unassembled WGS sequence"/>
</dbReference>
<dbReference type="PROSITE" id="PS00028">
    <property type="entry name" value="ZINC_FINGER_C2H2_1"/>
    <property type="match status" value="1"/>
</dbReference>
<dbReference type="SMART" id="SM00355">
    <property type="entry name" value="ZnF_C2H2"/>
    <property type="match status" value="1"/>
</dbReference>
<evidence type="ECO:0000256" key="6">
    <source>
        <dbReference type="SAM" id="MobiDB-lite"/>
    </source>
</evidence>
<organism evidence="8">
    <name type="scientific">Puccinia triticina (isolate 1-1 / race 1 (BBBD))</name>
    <name type="common">Brown leaf rust fungus</name>
    <dbReference type="NCBI Taxonomy" id="630390"/>
    <lineage>
        <taxon>Eukaryota</taxon>
        <taxon>Fungi</taxon>
        <taxon>Dikarya</taxon>
        <taxon>Basidiomycota</taxon>
        <taxon>Pucciniomycotina</taxon>
        <taxon>Pucciniomycetes</taxon>
        <taxon>Pucciniales</taxon>
        <taxon>Pucciniaceae</taxon>
        <taxon>Puccinia</taxon>
    </lineage>
</organism>
<sequence length="676" mass="73178">MTTASATSPSCYMSDTSKQDDFQNNSSPPTSLLSLDSTDPFEHSMSADTFLDSDFGSQGRSPAGSIHSSLYLDNQVLYQDYLILDLLAYGLPAIEVDAPLPTQMLPYPKSTPLITLGTGGHQVQTLDETPQLDVQTSLNVLAQRAPDAYLQSQAIKDWSGACSTALSTESAPSPNSSLPQESQHMRASASMDHPPPATSSHDWSTKNKLNLTVNTNMSAFNATDRLSPNCLNPLTPYSDSSASYVSPSAPSFYFEPQHSNHASHLAPTPPSIVNWLHTSINAPQSDPGVSYFGGLPTPSSATFSAVPTPTGMSFPTHCSHLPLKENPAMDFNVNQGRISLQPPIQSNALLSPTNIDLTYGLGYLPATGAIPQMSYGQYESSVNQFVNSPASYTSALDGQTDYFTRRPQLSSNTSNSPFDHASTFGHLISGPGFCGRFGQGPASIDSVSMAEPHSVPMSLNNSEHLNRSEQGKRGLSQHTDSEEYPAYKRRCSATSSNSANENVNPYQAGGLSSLIKRAPLVGSRLKPGPKSKSTLVQHPPPGANVIGLNPSREASGIPKDILKCLYDTICYPAESADGSIAKRYVCKLHGCGRSFPRKTAIESHIQTHLEDKPFICSVTNWYTISYTIHALLNEYPHILIILLFLLSPSNAAFVRQHDLRRHEKIHAKSKPFNCIW</sequence>
<evidence type="ECO:0000256" key="2">
    <source>
        <dbReference type="ARBA" id="ARBA00022737"/>
    </source>
</evidence>
<evidence type="ECO:0000256" key="3">
    <source>
        <dbReference type="ARBA" id="ARBA00022771"/>
    </source>
</evidence>
<evidence type="ECO:0000313" key="8">
    <source>
        <dbReference type="EMBL" id="OAV95446.1"/>
    </source>
</evidence>
<dbReference type="PROSITE" id="PS50157">
    <property type="entry name" value="ZINC_FINGER_C2H2_2"/>
    <property type="match status" value="1"/>
</dbReference>
<evidence type="ECO:0000256" key="4">
    <source>
        <dbReference type="ARBA" id="ARBA00022833"/>
    </source>
</evidence>
<dbReference type="InterPro" id="IPR036236">
    <property type="entry name" value="Znf_C2H2_sf"/>
</dbReference>
<feature type="region of interest" description="Disordered" evidence="6">
    <location>
        <begin position="1"/>
        <end position="38"/>
    </location>
</feature>
<dbReference type="InterPro" id="IPR050329">
    <property type="entry name" value="GLI_C2H2-zinc-finger"/>
</dbReference>
<gene>
    <name evidence="8" type="ORF">PTTG_09727</name>
</gene>
<dbReference type="SUPFAM" id="SSF57667">
    <property type="entry name" value="beta-beta-alpha zinc fingers"/>
    <property type="match status" value="1"/>
</dbReference>
<evidence type="ECO:0000256" key="1">
    <source>
        <dbReference type="ARBA" id="ARBA00022723"/>
    </source>
</evidence>
<feature type="region of interest" description="Disordered" evidence="6">
    <location>
        <begin position="166"/>
        <end position="204"/>
    </location>
</feature>